<dbReference type="Pfam" id="PF09676">
    <property type="entry name" value="TraV"/>
    <property type="match status" value="1"/>
</dbReference>
<accession>A0ABT5L7W4</accession>
<reference evidence="3 4" key="1">
    <citation type="submission" date="2022-10" db="EMBL/GenBank/DDBJ databases">
        <title>Alteromonas sp. chi3 Genome sequencing.</title>
        <authorList>
            <person name="Park S."/>
        </authorList>
    </citation>
    <scope>NUCLEOTIDE SEQUENCE [LARGE SCALE GENOMIC DNA]</scope>
    <source>
        <strain evidence="4">chi3</strain>
    </source>
</reference>
<evidence type="ECO:0000313" key="4">
    <source>
        <dbReference type="Proteomes" id="UP001218788"/>
    </source>
</evidence>
<organism evidence="3 4">
    <name type="scientific">Alteromonas gilva</name>
    <dbReference type="NCBI Taxonomy" id="2987522"/>
    <lineage>
        <taxon>Bacteria</taxon>
        <taxon>Pseudomonadati</taxon>
        <taxon>Pseudomonadota</taxon>
        <taxon>Gammaproteobacteria</taxon>
        <taxon>Alteromonadales</taxon>
        <taxon>Alteromonadaceae</taxon>
        <taxon>Alteromonas/Salinimonas group</taxon>
        <taxon>Alteromonas</taxon>
    </lineage>
</organism>
<dbReference type="PROSITE" id="PS51257">
    <property type="entry name" value="PROKAR_LIPOPROTEIN"/>
    <property type="match status" value="1"/>
</dbReference>
<keyword evidence="3" id="KW-0449">Lipoprotein</keyword>
<dbReference type="EMBL" id="JAQQXP010000004">
    <property type="protein sequence ID" value="MDC8832978.1"/>
    <property type="molecule type" value="Genomic_DNA"/>
</dbReference>
<keyword evidence="4" id="KW-1185">Reference proteome</keyword>
<dbReference type="Proteomes" id="UP001218788">
    <property type="component" value="Unassembled WGS sequence"/>
</dbReference>
<dbReference type="InterPro" id="IPR014118">
    <property type="entry name" value="T4SS_TraV"/>
</dbReference>
<name>A0ABT5L7W4_9ALTE</name>
<keyword evidence="2" id="KW-0732">Signal</keyword>
<feature type="compositionally biased region" description="Polar residues" evidence="1">
    <location>
        <begin position="236"/>
        <end position="246"/>
    </location>
</feature>
<evidence type="ECO:0000256" key="2">
    <source>
        <dbReference type="SAM" id="SignalP"/>
    </source>
</evidence>
<gene>
    <name evidence="3" type="ORF">OIK42_19665</name>
</gene>
<evidence type="ECO:0000256" key="1">
    <source>
        <dbReference type="SAM" id="MobiDB-lite"/>
    </source>
</evidence>
<feature type="signal peptide" evidence="2">
    <location>
        <begin position="1"/>
        <end position="23"/>
    </location>
</feature>
<dbReference type="RefSeq" id="WP_273642884.1">
    <property type="nucleotide sequence ID" value="NZ_JAQQXP010000004.1"/>
</dbReference>
<evidence type="ECO:0000313" key="3">
    <source>
        <dbReference type="EMBL" id="MDC8832978.1"/>
    </source>
</evidence>
<protein>
    <submittedName>
        <fullName evidence="3">TraV family lipoprotein</fullName>
    </submittedName>
</protein>
<feature type="chain" id="PRO_5046115122" evidence="2">
    <location>
        <begin position="24"/>
        <end position="246"/>
    </location>
</feature>
<feature type="region of interest" description="Disordered" evidence="1">
    <location>
        <begin position="223"/>
        <end position="246"/>
    </location>
</feature>
<comment type="caution">
    <text evidence="3">The sequence shown here is derived from an EMBL/GenBank/DDBJ whole genome shotgun (WGS) entry which is preliminary data.</text>
</comment>
<proteinExistence type="predicted"/>
<sequence>MKSQSITIRSTAAILLAGSLAMSGCTTIGKENFTCENMKKGGVCAGARDVYELTNNRESLENLTQEDLAHQKGYAIDGHEGHVHAQYEASEDRYIAGAELPSQQSGEIVVYEERTNEQHSRDSYQAAKVIPQTRYETSPENPFSAWPNNGEPLAPEALAVMSEPKPMRILVSSYTDPAGFLTLPGYVYVEVEPKTWRIGNSANFRPTRVVPLQMRKQSQQEMIQQEQRRKGVSPLNIITQPPTTGK</sequence>